<gene>
    <name evidence="1" type="ORF">GCM10025855_03390</name>
    <name evidence="2" type="ORF">GCM10025855_42080</name>
</gene>
<evidence type="ECO:0000313" key="1">
    <source>
        <dbReference type="EMBL" id="GMA80806.1"/>
    </source>
</evidence>
<reference evidence="3" key="2">
    <citation type="journal article" date="2019" name="Int. J. Syst. Evol. Microbiol.">
        <title>The Global Catalogue of Microorganisms (GCM) 10K type strain sequencing project: providing services to taxonomists for standard genome sequencing and annotation.</title>
        <authorList>
            <consortium name="The Broad Institute Genomics Platform"/>
            <consortium name="The Broad Institute Genome Sequencing Center for Infectious Disease"/>
            <person name="Wu L."/>
            <person name="Ma J."/>
        </authorList>
    </citation>
    <scope>NUCLEOTIDE SEQUENCE [LARGE SCALE GENOMIC DNA]</scope>
    <source>
        <strain evidence="3">NBRC 102030</strain>
    </source>
</reference>
<sequence>MPLISIAKIANRERFMSQILIIGSANADHVMKFEYLPGAGQTLMSREYRLEQGEKAQIKPSPVLA</sequence>
<name>A0ABQ6IZY7_9GAMM</name>
<dbReference type="EMBL" id="BSUY01000005">
    <property type="protein sequence ID" value="GMA84673.1"/>
    <property type="molecule type" value="Genomic_DNA"/>
</dbReference>
<accession>A0ABQ6IZY7</accession>
<keyword evidence="3" id="KW-1185">Reference proteome</keyword>
<organism evidence="1 3">
    <name type="scientific">Shewanella glacialipiscicola</name>
    <dbReference type="NCBI Taxonomy" id="614069"/>
    <lineage>
        <taxon>Bacteria</taxon>
        <taxon>Pseudomonadati</taxon>
        <taxon>Pseudomonadota</taxon>
        <taxon>Gammaproteobacteria</taxon>
        <taxon>Alteromonadales</taxon>
        <taxon>Shewanellaceae</taxon>
        <taxon>Shewanella</taxon>
    </lineage>
</organism>
<comment type="caution">
    <text evidence="1">The sequence shown here is derived from an EMBL/GenBank/DDBJ whole genome shotgun (WGS) entry which is preliminary data.</text>
</comment>
<evidence type="ECO:0000313" key="2">
    <source>
        <dbReference type="EMBL" id="GMA84673.1"/>
    </source>
</evidence>
<protein>
    <submittedName>
        <fullName evidence="1">Uncharacterized protein</fullName>
    </submittedName>
</protein>
<dbReference type="Proteomes" id="UP001157046">
    <property type="component" value="Unassembled WGS sequence"/>
</dbReference>
<proteinExistence type="predicted"/>
<dbReference type="EMBL" id="BSUY01000001">
    <property type="protein sequence ID" value="GMA80806.1"/>
    <property type="molecule type" value="Genomic_DNA"/>
</dbReference>
<evidence type="ECO:0000313" key="3">
    <source>
        <dbReference type="Proteomes" id="UP001157046"/>
    </source>
</evidence>
<reference evidence="1" key="1">
    <citation type="journal article" date="2014" name="Int. J. Syst. Evol. Microbiol.">
        <title>Complete genome of a new Firmicutes species belonging to the dominant human colonic microbiota ('Ruminococcus bicirculans') reveals two chromosomes and a selective capacity to utilize plant glucans.</title>
        <authorList>
            <consortium name="NISC Comparative Sequencing Program"/>
            <person name="Wegmann U."/>
            <person name="Louis P."/>
            <person name="Goesmann A."/>
            <person name="Henrissat B."/>
            <person name="Duncan S.H."/>
            <person name="Flint H.J."/>
        </authorList>
    </citation>
    <scope>NUCLEOTIDE SEQUENCE</scope>
    <source>
        <strain evidence="1">NBRC 102030</strain>
    </source>
</reference>
<reference evidence="1" key="3">
    <citation type="submission" date="2023-02" db="EMBL/GenBank/DDBJ databases">
        <authorList>
            <person name="Sun Q."/>
            <person name="Mori K."/>
        </authorList>
    </citation>
    <scope>NUCLEOTIDE SEQUENCE</scope>
    <source>
        <strain evidence="1">NBRC 102030</strain>
    </source>
</reference>